<gene>
    <name evidence="1" type="ordered locus">MC5_07050</name>
</gene>
<dbReference type="Proteomes" id="UP000007589">
    <property type="component" value="Chromosome"/>
</dbReference>
<dbReference type="AlphaFoldDB" id="H8K8P9"/>
<name>H8K8P9_RICAC</name>
<sequence>MEYFKNGIDFFNEGILKRYTDKTLMLYLNNEEEKIEFILSFCQNSLNLKKH</sequence>
<reference evidence="2" key="1">
    <citation type="submission" date="2012-02" db="EMBL/GenBank/DDBJ databases">
        <title>Complete genome sequence of Rickettsia australis strain Cutlack.</title>
        <authorList>
            <person name="Johnson S.L."/>
            <person name="Munk A.C."/>
            <person name="Han S."/>
            <person name="Bruce D.C."/>
            <person name="Dasch G.A."/>
        </authorList>
    </citation>
    <scope>NUCLEOTIDE SEQUENCE [LARGE SCALE GENOMIC DNA]</scope>
    <source>
        <strain evidence="2">Cutlack</strain>
    </source>
</reference>
<evidence type="ECO:0000313" key="2">
    <source>
        <dbReference type="Proteomes" id="UP000007589"/>
    </source>
</evidence>
<accession>H8K8P9</accession>
<keyword evidence="2" id="KW-1185">Reference proteome</keyword>
<protein>
    <submittedName>
        <fullName evidence="1">Uncharacterized protein</fullName>
    </submittedName>
</protein>
<dbReference type="EMBL" id="CP003338">
    <property type="protein sequence ID" value="AFC71642.1"/>
    <property type="molecule type" value="Genomic_DNA"/>
</dbReference>
<dbReference type="KEGG" id="rau:MC5_07050"/>
<dbReference type="HOGENOM" id="CLU_3103261_0_0_5"/>
<organism evidence="1 2">
    <name type="scientific">Rickettsia australis (strain Cutlack)</name>
    <dbReference type="NCBI Taxonomy" id="1105110"/>
    <lineage>
        <taxon>Bacteria</taxon>
        <taxon>Pseudomonadati</taxon>
        <taxon>Pseudomonadota</taxon>
        <taxon>Alphaproteobacteria</taxon>
        <taxon>Rickettsiales</taxon>
        <taxon>Rickettsiaceae</taxon>
        <taxon>Rickettsieae</taxon>
        <taxon>Rickettsia</taxon>
        <taxon>spotted fever group</taxon>
    </lineage>
</organism>
<proteinExistence type="predicted"/>
<evidence type="ECO:0000313" key="1">
    <source>
        <dbReference type="EMBL" id="AFC71642.1"/>
    </source>
</evidence>